<comment type="caution">
    <text evidence="1">The sequence shown here is derived from an EMBL/GenBank/DDBJ whole genome shotgun (WGS) entry which is preliminary data.</text>
</comment>
<dbReference type="OrthoDB" id="6873885at2"/>
<protein>
    <submittedName>
        <fullName evidence="1">Uncharacterized protein</fullName>
    </submittedName>
</protein>
<dbReference type="RefSeq" id="WP_065991982.1">
    <property type="nucleotide sequence ID" value="NZ_MDEN01000069.1"/>
</dbReference>
<evidence type="ECO:0000313" key="2">
    <source>
        <dbReference type="Proteomes" id="UP000095143"/>
    </source>
</evidence>
<organism evidence="1 2">
    <name type="scientific">Pseudomonas graminis</name>
    <dbReference type="NCBI Taxonomy" id="158627"/>
    <lineage>
        <taxon>Bacteria</taxon>
        <taxon>Pseudomonadati</taxon>
        <taxon>Pseudomonadota</taxon>
        <taxon>Gammaproteobacteria</taxon>
        <taxon>Pseudomonadales</taxon>
        <taxon>Pseudomonadaceae</taxon>
        <taxon>Pseudomonas</taxon>
    </lineage>
</organism>
<sequence length="321" mass="35708">MKILITALIVSSLVTGCQSATPQSPARLETHASYAAQGKQSSEALVASLNRQYNDINEDCREIGTDLRRGHYYCSGLIVRGTTDGDYLPWTHSPNSMNRGATSFSWIRRDAHPKWSVMRQAGFILRNAVEGHRLGLPGYDAGFICLFPKDAGTGQNVRHNGCVPREPGNGVHRVYPQPKATHKNSEYAWGSCESFGITTLEGWIAYTGDMQFSSSTQCSWNADSQKGWRNSIAMQEHYPLWDIAWNELLMATVDDGYGLKDLISAVFVDSVDSAHYDSGIETARNFQRKLVANGSYAPIVRMDLSSEQPFSYHQEDQVIAR</sequence>
<gene>
    <name evidence="1" type="ORF">BBI10_22865</name>
</gene>
<dbReference type="PROSITE" id="PS51257">
    <property type="entry name" value="PROKAR_LIPOPROTEIN"/>
    <property type="match status" value="1"/>
</dbReference>
<name>A0A1C2D8S3_9PSED</name>
<accession>A0A1C2D8S3</accession>
<evidence type="ECO:0000313" key="1">
    <source>
        <dbReference type="EMBL" id="OCX11056.1"/>
    </source>
</evidence>
<proteinExistence type="predicted"/>
<dbReference type="EMBL" id="MDEN01000069">
    <property type="protein sequence ID" value="OCX11056.1"/>
    <property type="molecule type" value="Genomic_DNA"/>
</dbReference>
<reference evidence="1 2" key="1">
    <citation type="submission" date="2016-08" db="EMBL/GenBank/DDBJ databases">
        <title>Whole genome sequence of Pseudomonas graminis strain UASWS1507, a potential biological control agent for agriculture.</title>
        <authorList>
            <person name="Crovadore J."/>
            <person name="Calmin G."/>
            <person name="Chablais R."/>
            <person name="Cochard B."/>
            <person name="Lefort F."/>
        </authorList>
    </citation>
    <scope>NUCLEOTIDE SEQUENCE [LARGE SCALE GENOMIC DNA]</scope>
    <source>
        <strain evidence="1 2">UASWS1507</strain>
    </source>
</reference>
<dbReference type="AlphaFoldDB" id="A0A1C2D8S3"/>
<dbReference type="Proteomes" id="UP000095143">
    <property type="component" value="Unassembled WGS sequence"/>
</dbReference>